<accession>A0ABW0VT62</accession>
<dbReference type="InterPro" id="IPR013096">
    <property type="entry name" value="Cupin_2"/>
</dbReference>
<dbReference type="InterPro" id="IPR037923">
    <property type="entry name" value="HTH-like"/>
</dbReference>
<dbReference type="InterPro" id="IPR014710">
    <property type="entry name" value="RmlC-like_jellyroll"/>
</dbReference>
<dbReference type="SUPFAM" id="SSF46689">
    <property type="entry name" value="Homeodomain-like"/>
    <property type="match status" value="2"/>
</dbReference>
<dbReference type="PROSITE" id="PS00041">
    <property type="entry name" value="HTH_ARAC_FAMILY_1"/>
    <property type="match status" value="1"/>
</dbReference>
<name>A0ABW0VT62_9BACL</name>
<dbReference type="Proteomes" id="UP001596047">
    <property type="component" value="Unassembled WGS sequence"/>
</dbReference>
<dbReference type="PROSITE" id="PS01124">
    <property type="entry name" value="HTH_ARAC_FAMILY_2"/>
    <property type="match status" value="1"/>
</dbReference>
<keyword evidence="6" id="KW-1185">Reference proteome</keyword>
<evidence type="ECO:0000256" key="3">
    <source>
        <dbReference type="ARBA" id="ARBA00023163"/>
    </source>
</evidence>
<evidence type="ECO:0000313" key="5">
    <source>
        <dbReference type="EMBL" id="MFC5649092.1"/>
    </source>
</evidence>
<evidence type="ECO:0000256" key="1">
    <source>
        <dbReference type="ARBA" id="ARBA00023015"/>
    </source>
</evidence>
<dbReference type="Pfam" id="PF12833">
    <property type="entry name" value="HTH_18"/>
    <property type="match status" value="1"/>
</dbReference>
<dbReference type="Gene3D" id="2.60.120.10">
    <property type="entry name" value="Jelly Rolls"/>
    <property type="match status" value="1"/>
</dbReference>
<keyword evidence="3" id="KW-0804">Transcription</keyword>
<dbReference type="Pfam" id="PF07883">
    <property type="entry name" value="Cupin_2"/>
    <property type="match status" value="1"/>
</dbReference>
<evidence type="ECO:0000256" key="2">
    <source>
        <dbReference type="ARBA" id="ARBA00023125"/>
    </source>
</evidence>
<keyword evidence="1" id="KW-0805">Transcription regulation</keyword>
<feature type="domain" description="HTH araC/xylS-type" evidence="4">
    <location>
        <begin position="197"/>
        <end position="295"/>
    </location>
</feature>
<dbReference type="InterPro" id="IPR009057">
    <property type="entry name" value="Homeodomain-like_sf"/>
</dbReference>
<sequence length="309" mass="35431">MDRSAPLNLKENRVHGHSLLPIAVYEVQCNAGEKGFDLHWHKEAEWLMVVQGEVLFQIDTEYFTVQAGEALYVDSGDIHAALEASRTSSAVFYAIVLDLNWLSSSSFDTVQRNYISPLQEKTKTFPRHIRPYSDWEKQLLTHLVHLVQTFEKQTPGYDIRMKALLLLMLSELSAEEGRACDRSEAVLADNTKVERLKTVILYMHNHYQHKITISRLAALIPMSEGQFNRFFKAMTRTTPIDYLNAYRINKAAEQLLLSDRNISTVAMDVGFDNLSYFIKVFRRMMKCSPSEFRKANSGSAGWNGMTFMT</sequence>
<dbReference type="CDD" id="cd02208">
    <property type="entry name" value="cupin_RmlC-like"/>
    <property type="match status" value="1"/>
</dbReference>
<dbReference type="Gene3D" id="1.10.10.60">
    <property type="entry name" value="Homeodomain-like"/>
    <property type="match status" value="2"/>
</dbReference>
<dbReference type="SMART" id="SM00342">
    <property type="entry name" value="HTH_ARAC"/>
    <property type="match status" value="1"/>
</dbReference>
<dbReference type="InterPro" id="IPR018062">
    <property type="entry name" value="HTH_AraC-typ_CS"/>
</dbReference>
<dbReference type="SUPFAM" id="SSF51215">
    <property type="entry name" value="Regulatory protein AraC"/>
    <property type="match status" value="1"/>
</dbReference>
<reference evidence="6" key="1">
    <citation type="journal article" date="2019" name="Int. J. Syst. Evol. Microbiol.">
        <title>The Global Catalogue of Microorganisms (GCM) 10K type strain sequencing project: providing services to taxonomists for standard genome sequencing and annotation.</title>
        <authorList>
            <consortium name="The Broad Institute Genomics Platform"/>
            <consortium name="The Broad Institute Genome Sequencing Center for Infectious Disease"/>
            <person name="Wu L."/>
            <person name="Ma J."/>
        </authorList>
    </citation>
    <scope>NUCLEOTIDE SEQUENCE [LARGE SCALE GENOMIC DNA]</scope>
    <source>
        <strain evidence="6">CGMCC 1.3240</strain>
    </source>
</reference>
<evidence type="ECO:0000313" key="6">
    <source>
        <dbReference type="Proteomes" id="UP001596047"/>
    </source>
</evidence>
<comment type="caution">
    <text evidence="5">The sequence shown here is derived from an EMBL/GenBank/DDBJ whole genome shotgun (WGS) entry which is preliminary data.</text>
</comment>
<dbReference type="PANTHER" id="PTHR43280">
    <property type="entry name" value="ARAC-FAMILY TRANSCRIPTIONAL REGULATOR"/>
    <property type="match status" value="1"/>
</dbReference>
<dbReference type="PANTHER" id="PTHR43280:SF28">
    <property type="entry name" value="HTH-TYPE TRANSCRIPTIONAL ACTIVATOR RHAS"/>
    <property type="match status" value="1"/>
</dbReference>
<dbReference type="RefSeq" id="WP_379187593.1">
    <property type="nucleotide sequence ID" value="NZ_JBHSOW010000030.1"/>
</dbReference>
<proteinExistence type="predicted"/>
<protein>
    <submittedName>
        <fullName evidence="5">Helix-turn-helix domain-containing protein</fullName>
    </submittedName>
</protein>
<dbReference type="InterPro" id="IPR020449">
    <property type="entry name" value="Tscrpt_reg_AraC-type_HTH"/>
</dbReference>
<gene>
    <name evidence="5" type="ORF">ACFPYJ_08100</name>
</gene>
<dbReference type="InterPro" id="IPR018060">
    <property type="entry name" value="HTH_AraC"/>
</dbReference>
<dbReference type="PRINTS" id="PR00032">
    <property type="entry name" value="HTHARAC"/>
</dbReference>
<organism evidence="5 6">
    <name type="scientific">Paenibacillus solisilvae</name>
    <dbReference type="NCBI Taxonomy" id="2486751"/>
    <lineage>
        <taxon>Bacteria</taxon>
        <taxon>Bacillati</taxon>
        <taxon>Bacillota</taxon>
        <taxon>Bacilli</taxon>
        <taxon>Bacillales</taxon>
        <taxon>Paenibacillaceae</taxon>
        <taxon>Paenibacillus</taxon>
    </lineage>
</organism>
<evidence type="ECO:0000259" key="4">
    <source>
        <dbReference type="PROSITE" id="PS01124"/>
    </source>
</evidence>
<keyword evidence="2" id="KW-0238">DNA-binding</keyword>
<dbReference type="EMBL" id="JBHSOW010000030">
    <property type="protein sequence ID" value="MFC5649092.1"/>
    <property type="molecule type" value="Genomic_DNA"/>
</dbReference>